<evidence type="ECO:0000256" key="3">
    <source>
        <dbReference type="ARBA" id="ARBA00023274"/>
    </source>
</evidence>
<evidence type="ECO:0000313" key="8">
    <source>
        <dbReference type="Proteomes" id="UP001168167"/>
    </source>
</evidence>
<dbReference type="InterPro" id="IPR021137">
    <property type="entry name" value="Ribosomal_bL35-like"/>
</dbReference>
<dbReference type="InterPro" id="IPR001706">
    <property type="entry name" value="Ribosomal_bL35"/>
</dbReference>
<dbReference type="PROSITE" id="PS00936">
    <property type="entry name" value="RIBOSOMAL_L35"/>
    <property type="match status" value="1"/>
</dbReference>
<comment type="similarity">
    <text evidence="1 4 5">Belongs to the bacterial ribosomal protein bL35 family.</text>
</comment>
<gene>
    <name evidence="4 7" type="primary">rpmI</name>
    <name evidence="7" type="ORF">NQX30_03835</name>
</gene>
<evidence type="ECO:0000256" key="4">
    <source>
        <dbReference type="HAMAP-Rule" id="MF_00514"/>
    </source>
</evidence>
<reference evidence="7" key="1">
    <citation type="submission" date="2022-08" db="EMBL/GenBank/DDBJ databases">
        <authorList>
            <person name="Dzunkova M."/>
            <person name="La Clair J."/>
            <person name="Tyml T."/>
            <person name="Doud D."/>
            <person name="Schulz F."/>
            <person name="Piquer S."/>
            <person name="Porcel Sanchis D."/>
            <person name="Osborn A."/>
            <person name="Robinson D."/>
            <person name="Louie K.B."/>
            <person name="Bowen B.P."/>
            <person name="Bowers R."/>
            <person name="Lee J."/>
            <person name="Arnau Llombart V."/>
            <person name="Diaz Villanueva W."/>
            <person name="Gosliner T."/>
            <person name="Northen T."/>
            <person name="Cheng J.-F."/>
            <person name="Burkart M.D."/>
            <person name="Woyke T."/>
        </authorList>
    </citation>
    <scope>NUCLEOTIDE SEQUENCE</scope>
    <source>
        <strain evidence="7">Df01</strain>
    </source>
</reference>
<dbReference type="SUPFAM" id="SSF143034">
    <property type="entry name" value="L35p-like"/>
    <property type="match status" value="1"/>
</dbReference>
<dbReference type="PANTHER" id="PTHR33343">
    <property type="entry name" value="54S RIBOSOMAL PROTEIN BL35M"/>
    <property type="match status" value="1"/>
</dbReference>
<dbReference type="NCBIfam" id="TIGR00001">
    <property type="entry name" value="rpmI_bact"/>
    <property type="match status" value="1"/>
</dbReference>
<keyword evidence="2 4" id="KW-0689">Ribosomal protein</keyword>
<comment type="caution">
    <text evidence="7">The sequence shown here is derived from an EMBL/GenBank/DDBJ whole genome shotgun (WGS) entry which is preliminary data.</text>
</comment>
<dbReference type="EMBL" id="JANQAO010000002">
    <property type="protein sequence ID" value="MDM5147501.1"/>
    <property type="molecule type" value="Genomic_DNA"/>
</dbReference>
<dbReference type="Gene3D" id="4.10.410.60">
    <property type="match status" value="1"/>
</dbReference>
<keyword evidence="3 4" id="KW-0687">Ribonucleoprotein</keyword>
<evidence type="ECO:0000256" key="5">
    <source>
        <dbReference type="RuleBase" id="RU000568"/>
    </source>
</evidence>
<keyword evidence="8" id="KW-1185">Reference proteome</keyword>
<dbReference type="InterPro" id="IPR018265">
    <property type="entry name" value="Ribosomal_bL35_CS"/>
</dbReference>
<dbReference type="Pfam" id="PF01632">
    <property type="entry name" value="Ribosomal_L35p"/>
    <property type="match status" value="1"/>
</dbReference>
<dbReference type="Proteomes" id="UP001168167">
    <property type="component" value="Unassembled WGS sequence"/>
</dbReference>
<reference evidence="7" key="2">
    <citation type="journal article" date="2023" name="Microbiome">
        <title>Synthase-selected sorting approach identifies a beta-lactone synthase in a nudibranch symbiotic bacterium.</title>
        <authorList>
            <person name="Dzunkova M."/>
            <person name="La Clair J.J."/>
            <person name="Tyml T."/>
            <person name="Doud D."/>
            <person name="Schulz F."/>
            <person name="Piquer-Esteban S."/>
            <person name="Porcel Sanchis D."/>
            <person name="Osborn A."/>
            <person name="Robinson D."/>
            <person name="Louie K.B."/>
            <person name="Bowen B.P."/>
            <person name="Bowers R.M."/>
            <person name="Lee J."/>
            <person name="Arnau V."/>
            <person name="Diaz-Villanueva W."/>
            <person name="Stepanauskas R."/>
            <person name="Gosliner T."/>
            <person name="Date S.V."/>
            <person name="Northen T.R."/>
            <person name="Cheng J.F."/>
            <person name="Burkart M.D."/>
            <person name="Woyke T."/>
        </authorList>
    </citation>
    <scope>NUCLEOTIDE SEQUENCE</scope>
    <source>
        <strain evidence="7">Df01</strain>
    </source>
</reference>
<dbReference type="GO" id="GO:0005840">
    <property type="term" value="C:ribosome"/>
    <property type="evidence" value="ECO:0007669"/>
    <property type="project" value="UniProtKB-KW"/>
</dbReference>
<evidence type="ECO:0000313" key="7">
    <source>
        <dbReference type="EMBL" id="MDM5147501.1"/>
    </source>
</evidence>
<organism evidence="7 8">
    <name type="scientific">Candidatus Doriopsillibacter californiensis</name>
    <dbReference type="NCBI Taxonomy" id="2970740"/>
    <lineage>
        <taxon>Bacteria</taxon>
        <taxon>Pseudomonadati</taxon>
        <taxon>Pseudomonadota</taxon>
        <taxon>Gammaproteobacteria</taxon>
        <taxon>Candidatus Tethybacterales</taxon>
        <taxon>Candidatus Persebacteraceae</taxon>
        <taxon>Candidatus Doriopsillibacter</taxon>
    </lineage>
</organism>
<accession>A0ABT7QLA2</accession>
<dbReference type="PANTHER" id="PTHR33343:SF1">
    <property type="entry name" value="LARGE RIBOSOMAL SUBUNIT PROTEIN BL35M"/>
    <property type="match status" value="1"/>
</dbReference>
<evidence type="ECO:0000256" key="1">
    <source>
        <dbReference type="ARBA" id="ARBA00006598"/>
    </source>
</evidence>
<feature type="region of interest" description="Disordered" evidence="6">
    <location>
        <begin position="1"/>
        <end position="23"/>
    </location>
</feature>
<dbReference type="PRINTS" id="PR00064">
    <property type="entry name" value="RIBOSOMALL35"/>
</dbReference>
<evidence type="ECO:0000256" key="2">
    <source>
        <dbReference type="ARBA" id="ARBA00022980"/>
    </source>
</evidence>
<sequence length="66" mass="7591">MPKMKTNKSVAKRFSRTGSGKITHARAYRRHILTKKSADQKRRLRRDPAVVVGADAKRILRMAPYL</sequence>
<proteinExistence type="inferred from homology"/>
<protein>
    <recommendedName>
        <fullName evidence="4">Large ribosomal subunit protein bL35</fullName>
    </recommendedName>
</protein>
<dbReference type="HAMAP" id="MF_00514">
    <property type="entry name" value="Ribosomal_bL35"/>
    <property type="match status" value="1"/>
</dbReference>
<dbReference type="InterPro" id="IPR037229">
    <property type="entry name" value="Ribosomal_bL35_sf"/>
</dbReference>
<name>A0ABT7QLA2_9GAMM</name>
<evidence type="ECO:0000256" key="6">
    <source>
        <dbReference type="SAM" id="MobiDB-lite"/>
    </source>
</evidence>